<dbReference type="AlphaFoldDB" id="A0A087DQG7"/>
<dbReference type="GO" id="GO:0016787">
    <property type="term" value="F:hydrolase activity"/>
    <property type="evidence" value="ECO:0007669"/>
    <property type="project" value="UniProtKB-KW"/>
</dbReference>
<sequence>MLRSIIDKGIQQSHTVRNHMRYFTSDTHFGHPLVTALRGFLNNGRLRAEYRDVWQAQGRAAAHTWIKQYVRDNQTSFKAICDITRHENTIIGNINETVGRDDELWILGDLSYRCTVEHTLDCLRRINCRHLHLIIGNHDRNFRLRSDDALYEDVFETIDDYREIDMELPVLDGSGKPTAATARQTIGMSHFPRLSALAEEHGNWPENWNKFADVAPTTEGWLLYGHTHQGIPDGTDPLSVNVGLDAWDFEPVSEQQLLAWFTFRHADQSK</sequence>
<evidence type="ECO:0000313" key="2">
    <source>
        <dbReference type="Proteomes" id="UP000029091"/>
    </source>
</evidence>
<reference evidence="1 2" key="1">
    <citation type="submission" date="2014-03" db="EMBL/GenBank/DDBJ databases">
        <title>Genomics of Bifidobacteria.</title>
        <authorList>
            <person name="Ventura M."/>
            <person name="Milani C."/>
            <person name="Lugli G.A."/>
        </authorList>
    </citation>
    <scope>NUCLEOTIDE SEQUENCE [LARGE SCALE GENOMIC DNA]</scope>
    <source>
        <strain evidence="2">JCM 15918</strain>
    </source>
</reference>
<evidence type="ECO:0000313" key="1">
    <source>
        <dbReference type="EMBL" id="KFI97767.1"/>
    </source>
</evidence>
<proteinExistence type="predicted"/>
<protein>
    <submittedName>
        <fullName evidence="1">Phosphoesterase/phosphohydrolase</fullName>
    </submittedName>
</protein>
<accession>A0A087DQG7</accession>
<dbReference type="EMBL" id="JGZQ01000005">
    <property type="protein sequence ID" value="KFI97767.1"/>
    <property type="molecule type" value="Genomic_DNA"/>
</dbReference>
<name>A0A087DQG7_BIFAD</name>
<comment type="caution">
    <text evidence="1">The sequence shown here is derived from an EMBL/GenBank/DDBJ whole genome shotgun (WGS) entry which is preliminary data.</text>
</comment>
<dbReference type="InterPro" id="IPR029052">
    <property type="entry name" value="Metallo-depent_PP-like"/>
</dbReference>
<dbReference type="SUPFAM" id="SSF56300">
    <property type="entry name" value="Metallo-dependent phosphatases"/>
    <property type="match status" value="1"/>
</dbReference>
<dbReference type="Proteomes" id="UP000029091">
    <property type="component" value="Unassembled WGS sequence"/>
</dbReference>
<gene>
    <name evidence="1" type="ORF">BSTER_1537</name>
</gene>
<keyword evidence="1" id="KW-0378">Hydrolase</keyword>
<organism evidence="1 2">
    <name type="scientific">Bifidobacterium adolescentis JCM 15918</name>
    <dbReference type="NCBI Taxonomy" id="1437612"/>
    <lineage>
        <taxon>Bacteria</taxon>
        <taxon>Bacillati</taxon>
        <taxon>Actinomycetota</taxon>
        <taxon>Actinomycetes</taxon>
        <taxon>Bifidobacteriales</taxon>
        <taxon>Bifidobacteriaceae</taxon>
        <taxon>Bifidobacterium</taxon>
    </lineage>
</organism>
<dbReference type="Gene3D" id="3.60.21.10">
    <property type="match status" value="1"/>
</dbReference>